<evidence type="ECO:0000313" key="2">
    <source>
        <dbReference type="Proteomes" id="UP000641137"/>
    </source>
</evidence>
<proteinExistence type="predicted"/>
<accession>A0A8J3GJN1</accession>
<dbReference type="AlphaFoldDB" id="A0A8J3GJN1"/>
<gene>
    <name evidence="1" type="ORF">GCM10010136_31650</name>
</gene>
<dbReference type="Proteomes" id="UP000641137">
    <property type="component" value="Unassembled WGS sequence"/>
</dbReference>
<name>A0A8J3GJN1_9HYPH</name>
<organism evidence="1 2">
    <name type="scientific">Limoniibacter endophyticus</name>
    <dbReference type="NCBI Taxonomy" id="1565040"/>
    <lineage>
        <taxon>Bacteria</taxon>
        <taxon>Pseudomonadati</taxon>
        <taxon>Pseudomonadota</taxon>
        <taxon>Alphaproteobacteria</taxon>
        <taxon>Hyphomicrobiales</taxon>
        <taxon>Bartonellaceae</taxon>
        <taxon>Limoniibacter</taxon>
    </lineage>
</organism>
<dbReference type="EMBL" id="BMZO01000011">
    <property type="protein sequence ID" value="GHC79246.1"/>
    <property type="molecule type" value="Genomic_DNA"/>
</dbReference>
<protein>
    <submittedName>
        <fullName evidence="1">Uncharacterized protein</fullName>
    </submittedName>
</protein>
<dbReference type="RefSeq" id="WP_189492421.1">
    <property type="nucleotide sequence ID" value="NZ_BMZO01000011.1"/>
</dbReference>
<evidence type="ECO:0000313" key="1">
    <source>
        <dbReference type="EMBL" id="GHC79246.1"/>
    </source>
</evidence>
<reference evidence="1" key="2">
    <citation type="submission" date="2020-09" db="EMBL/GenBank/DDBJ databases">
        <authorList>
            <person name="Sun Q."/>
            <person name="Kim S."/>
        </authorList>
    </citation>
    <scope>NUCLEOTIDE SEQUENCE</scope>
    <source>
        <strain evidence="1">KCTC 42097</strain>
    </source>
</reference>
<reference evidence="1" key="1">
    <citation type="journal article" date="2014" name="Int. J. Syst. Evol. Microbiol.">
        <title>Complete genome sequence of Corynebacterium casei LMG S-19264T (=DSM 44701T), isolated from a smear-ripened cheese.</title>
        <authorList>
            <consortium name="US DOE Joint Genome Institute (JGI-PGF)"/>
            <person name="Walter F."/>
            <person name="Albersmeier A."/>
            <person name="Kalinowski J."/>
            <person name="Ruckert C."/>
        </authorList>
    </citation>
    <scope>NUCLEOTIDE SEQUENCE</scope>
    <source>
        <strain evidence="1">KCTC 42097</strain>
    </source>
</reference>
<comment type="caution">
    <text evidence="1">The sequence shown here is derived from an EMBL/GenBank/DDBJ whole genome shotgun (WGS) entry which is preliminary data.</text>
</comment>
<sequence length="71" mass="7837">MTNAIIRNRHIVFISEGGSETSTTRAQLEKDTAELVHRIETKIKSESQLAIARETLALYGRALELAKANGL</sequence>
<keyword evidence="2" id="KW-1185">Reference proteome</keyword>